<gene>
    <name evidence="2" type="ORF">GPUH_LOCUS20938</name>
</gene>
<dbReference type="AlphaFoldDB" id="A0A183EIZ7"/>
<feature type="region of interest" description="Disordered" evidence="1">
    <location>
        <begin position="277"/>
        <end position="296"/>
    </location>
</feature>
<reference evidence="2 3" key="2">
    <citation type="submission" date="2018-11" db="EMBL/GenBank/DDBJ databases">
        <authorList>
            <consortium name="Pathogen Informatics"/>
        </authorList>
    </citation>
    <scope>NUCLEOTIDE SEQUENCE [LARGE SCALE GENOMIC DNA]</scope>
</reference>
<dbReference type="OrthoDB" id="5871852at2759"/>
<dbReference type="GO" id="GO:0003723">
    <property type="term" value="F:RNA binding"/>
    <property type="evidence" value="ECO:0007669"/>
    <property type="project" value="TreeGrafter"/>
</dbReference>
<dbReference type="WBParaSite" id="GPUH_0002096301-mRNA-1">
    <property type="protein sequence ID" value="GPUH_0002096301-mRNA-1"/>
    <property type="gene ID" value="GPUH_0002096301"/>
</dbReference>
<evidence type="ECO:0000313" key="3">
    <source>
        <dbReference type="Proteomes" id="UP000271098"/>
    </source>
</evidence>
<reference evidence="4" key="1">
    <citation type="submission" date="2016-06" db="UniProtKB">
        <authorList>
            <consortium name="WormBaseParasite"/>
        </authorList>
    </citation>
    <scope>IDENTIFICATION</scope>
</reference>
<protein>
    <submittedName>
        <fullName evidence="4">ELM2 domain-containing protein</fullName>
    </submittedName>
</protein>
<feature type="compositionally biased region" description="Basic and acidic residues" evidence="1">
    <location>
        <begin position="282"/>
        <end position="294"/>
    </location>
</feature>
<dbReference type="EMBL" id="UYRT01091506">
    <property type="protein sequence ID" value="VDN37153.1"/>
    <property type="molecule type" value="Genomic_DNA"/>
</dbReference>
<sequence length="447" mass="49580">MASALQAVFARLGNHPSLSPVAVAPDTPATAAAEPCQISVSGEDHAVLKPEPALGETLAAPVDQEPLITAANEDLPPVSCSSESGEPVHQKDSEDEEMPHDSMQENLVNMQETPGFNNNDNGTRNSISQEGNTPDSPMQISMDPTDAAPQCAQQDIDLEPAAQSPVEMVECFTEEQVIASVVEKVIDGTVASEQDECNVEQGRCDEELTRVEIGDDEEMERKPDISEELLRDPRLLLQKASDVLKSLQTQELAAAAERTMAEKQNQQQYEQLPLDEEYEENEEHKPLPDFHGEPVPDSDDEIIIEGVSRKKSTKKNSIQEEEPVPGDEQIEIDFYNADLNIKASETCQEVIDPDNGDGFALMWGGARSTYGIRISNDEIFAHFPPILEYMTIKHLPFEEADAHDVRIGWSTHNSTNIVRFLLGFCRNFVFWVFDYVTCTFFHTTSVF</sequence>
<proteinExistence type="predicted"/>
<evidence type="ECO:0000256" key="1">
    <source>
        <dbReference type="SAM" id="MobiDB-lite"/>
    </source>
</evidence>
<dbReference type="GO" id="GO:0000380">
    <property type="term" value="P:alternative mRNA splicing, via spliceosome"/>
    <property type="evidence" value="ECO:0007669"/>
    <property type="project" value="TreeGrafter"/>
</dbReference>
<accession>A0A183EIZ7</accession>
<feature type="compositionally biased region" description="Polar residues" evidence="1">
    <location>
        <begin position="104"/>
        <end position="139"/>
    </location>
</feature>
<evidence type="ECO:0000313" key="2">
    <source>
        <dbReference type="EMBL" id="VDN37153.1"/>
    </source>
</evidence>
<evidence type="ECO:0000313" key="4">
    <source>
        <dbReference type="WBParaSite" id="GPUH_0002096301-mRNA-1"/>
    </source>
</evidence>
<feature type="region of interest" description="Disordered" evidence="1">
    <location>
        <begin position="74"/>
        <end position="150"/>
    </location>
</feature>
<organism evidence="4">
    <name type="scientific">Gongylonema pulchrum</name>
    <dbReference type="NCBI Taxonomy" id="637853"/>
    <lineage>
        <taxon>Eukaryota</taxon>
        <taxon>Metazoa</taxon>
        <taxon>Ecdysozoa</taxon>
        <taxon>Nematoda</taxon>
        <taxon>Chromadorea</taxon>
        <taxon>Rhabditida</taxon>
        <taxon>Spirurina</taxon>
        <taxon>Spiruromorpha</taxon>
        <taxon>Spiruroidea</taxon>
        <taxon>Gongylonematidae</taxon>
        <taxon>Gongylonema</taxon>
    </lineage>
</organism>
<dbReference type="GO" id="GO:0005634">
    <property type="term" value="C:nucleus"/>
    <property type="evidence" value="ECO:0007669"/>
    <property type="project" value="TreeGrafter"/>
</dbReference>
<dbReference type="Proteomes" id="UP000271098">
    <property type="component" value="Unassembled WGS sequence"/>
</dbReference>
<dbReference type="PANTHER" id="PTHR12381">
    <property type="entry name" value="HETEROGENEOUS NUCLEAR RIBONUCLEOPROTEIN U FAMILY MEMBER"/>
    <property type="match status" value="1"/>
</dbReference>
<name>A0A183EIZ7_9BILA</name>
<keyword evidence="3" id="KW-1185">Reference proteome</keyword>
<dbReference type="PANTHER" id="PTHR12381:SF56">
    <property type="entry name" value="B30.2_SPRY DOMAIN-CONTAINING PROTEIN-RELATED"/>
    <property type="match status" value="1"/>
</dbReference>